<dbReference type="RefSeq" id="WP_099148274.1">
    <property type="nucleotide sequence ID" value="NZ_PDUD01000001.1"/>
</dbReference>
<dbReference type="EMBL" id="PDUD01000001">
    <property type="protein sequence ID" value="PHN08684.1"/>
    <property type="molecule type" value="Genomic_DNA"/>
</dbReference>
<dbReference type="GO" id="GO:0016740">
    <property type="term" value="F:transferase activity"/>
    <property type="evidence" value="ECO:0007669"/>
    <property type="project" value="UniProtKB-KW"/>
</dbReference>
<dbReference type="Pfam" id="PF08843">
    <property type="entry name" value="AbiEii"/>
    <property type="match status" value="1"/>
</dbReference>
<keyword evidence="2" id="KW-1185">Reference proteome</keyword>
<organism evidence="1 2">
    <name type="scientific">Flavilitoribacter nigricans (strain ATCC 23147 / DSM 23189 / NBRC 102662 / NCIMB 1420 / SS-2)</name>
    <name type="common">Lewinella nigricans</name>
    <dbReference type="NCBI Taxonomy" id="1122177"/>
    <lineage>
        <taxon>Bacteria</taxon>
        <taxon>Pseudomonadati</taxon>
        <taxon>Bacteroidota</taxon>
        <taxon>Saprospiria</taxon>
        <taxon>Saprospirales</taxon>
        <taxon>Lewinellaceae</taxon>
        <taxon>Flavilitoribacter</taxon>
    </lineage>
</organism>
<name>A0A2D0NJK6_FLAN2</name>
<gene>
    <name evidence="1" type="ORF">CRP01_01875</name>
</gene>
<dbReference type="OrthoDB" id="1550603at2"/>
<comment type="caution">
    <text evidence="1">The sequence shown here is derived from an EMBL/GenBank/DDBJ whole genome shotgun (WGS) entry which is preliminary data.</text>
</comment>
<reference evidence="1 2" key="1">
    <citation type="submission" date="2017-10" db="EMBL/GenBank/DDBJ databases">
        <title>The draft genome sequence of Lewinella nigricans NBRC 102662.</title>
        <authorList>
            <person name="Wang K."/>
        </authorList>
    </citation>
    <scope>NUCLEOTIDE SEQUENCE [LARGE SCALE GENOMIC DNA]</scope>
    <source>
        <strain evidence="1 2">NBRC 102662</strain>
    </source>
</reference>
<protein>
    <submittedName>
        <fullName evidence="1">Nucleotidyltransferase</fullName>
    </submittedName>
</protein>
<proteinExistence type="predicted"/>
<sequence length="259" mass="30265">MIPQAFITEWSKNAPWPEEIQVEQDLLIERTLVEIYQNPFLQERLAFRGGTALHKLYLRPQVRYSEDIDLVQIQPEPIKATLKALRQTLSFLGQPSVRQKKNNNTMIFRVPSEFDANIRLKIEINCREHFVFREHLAFPYRVESSWFTGETSLTTYTLEELLATKMRALYQRKKGRDLFDLWYALAHGNVSSEQVVEAWKAYHDFEGHPVSQKQFLGNLEIKIKDDEFSNDITGLLRPAVAYDAHNALDLVKDQLINKI</sequence>
<accession>A0A2D0NJK6</accession>
<dbReference type="Gene3D" id="3.10.450.620">
    <property type="entry name" value="JHP933, nucleotidyltransferase-like core domain"/>
    <property type="match status" value="1"/>
</dbReference>
<dbReference type="Proteomes" id="UP000223913">
    <property type="component" value="Unassembled WGS sequence"/>
</dbReference>
<dbReference type="InterPro" id="IPR014942">
    <property type="entry name" value="AbiEii"/>
</dbReference>
<keyword evidence="1" id="KW-0808">Transferase</keyword>
<dbReference type="AlphaFoldDB" id="A0A2D0NJK6"/>
<evidence type="ECO:0000313" key="1">
    <source>
        <dbReference type="EMBL" id="PHN08684.1"/>
    </source>
</evidence>
<evidence type="ECO:0000313" key="2">
    <source>
        <dbReference type="Proteomes" id="UP000223913"/>
    </source>
</evidence>